<dbReference type="RefSeq" id="WP_087512898.1">
    <property type="nucleotide sequence ID" value="NZ_CP032134.1"/>
</dbReference>
<evidence type="ECO:0000313" key="1">
    <source>
        <dbReference type="EMBL" id="AXY55281.1"/>
    </source>
</evidence>
<sequence length="201" mass="23547">MKYKIIGSGVFSEIIEIDDGKKVLKAFKRDNKMFEGMEYIPCKDRELILKAVCFTEMKAYQILHEDKELSRYIPHFYGTYNPALIDETAYIQDAGFIIEKIKKEQFGTDIKFNALSQTQKIAVQPIRLEISEKLRPLNVEFEDACCFYINQDNFRIIDFALWKYSSYLEELERHGELSEKSKKALELLCTQLKTSINQVNL</sequence>
<organism evidence="1 2">
    <name type="scientific">Acinetobacter chinensis</name>
    <dbReference type="NCBI Taxonomy" id="2004650"/>
    <lineage>
        <taxon>Bacteria</taxon>
        <taxon>Pseudomonadati</taxon>
        <taxon>Pseudomonadota</taxon>
        <taxon>Gammaproteobacteria</taxon>
        <taxon>Moraxellales</taxon>
        <taxon>Moraxellaceae</taxon>
        <taxon>Acinetobacter</taxon>
    </lineage>
</organism>
<accession>A0A3B7LS85</accession>
<name>A0A3B7LS85_9GAMM</name>
<protein>
    <submittedName>
        <fullName evidence="1">Uncharacterized protein</fullName>
    </submittedName>
</protein>
<reference evidence="2" key="1">
    <citation type="submission" date="2018-09" db="EMBL/GenBank/DDBJ databases">
        <title>The complete genome of Acinetobacter sp. strain WCHAc010005.</title>
        <authorList>
            <person name="Hu Y."/>
            <person name="Long H."/>
            <person name="Feng Y."/>
            <person name="Zong Z."/>
        </authorList>
    </citation>
    <scope>NUCLEOTIDE SEQUENCE [LARGE SCALE GENOMIC DNA]</scope>
    <source>
        <strain evidence="2">WCHAc010005</strain>
    </source>
</reference>
<evidence type="ECO:0000313" key="2">
    <source>
        <dbReference type="Proteomes" id="UP000263753"/>
    </source>
</evidence>
<dbReference type="EMBL" id="CP032134">
    <property type="protein sequence ID" value="AXY55281.1"/>
    <property type="molecule type" value="Genomic_DNA"/>
</dbReference>
<proteinExistence type="predicted"/>
<dbReference type="AlphaFoldDB" id="A0A3B7LS85"/>
<dbReference type="KEGG" id="achi:CDG60_00880"/>
<dbReference type="Proteomes" id="UP000263753">
    <property type="component" value="Chromosome"/>
</dbReference>
<gene>
    <name evidence="1" type="ORF">CDG60_00880</name>
</gene>